<dbReference type="RefSeq" id="WP_176946386.1">
    <property type="nucleotide sequence ID" value="NZ_FNBT01000005.1"/>
</dbReference>
<dbReference type="Pfam" id="PF00990">
    <property type="entry name" value="GGDEF"/>
    <property type="match status" value="1"/>
</dbReference>
<dbReference type="PANTHER" id="PTHR44757:SF2">
    <property type="entry name" value="BIOFILM ARCHITECTURE MAINTENANCE PROTEIN MBAA"/>
    <property type="match status" value="1"/>
</dbReference>
<dbReference type="InterPro" id="IPR052155">
    <property type="entry name" value="Biofilm_reg_signaling"/>
</dbReference>
<name>A0A1G7MX63_9ACTN</name>
<feature type="domain" description="HAMP" evidence="5">
    <location>
        <begin position="350"/>
        <end position="401"/>
    </location>
</feature>
<accession>A0A1G7MX63</accession>
<dbReference type="PROSITE" id="PS50887">
    <property type="entry name" value="GGDEF"/>
    <property type="match status" value="1"/>
</dbReference>
<evidence type="ECO:0000256" key="1">
    <source>
        <dbReference type="ARBA" id="ARBA00022692"/>
    </source>
</evidence>
<evidence type="ECO:0000259" key="6">
    <source>
        <dbReference type="PROSITE" id="PS50887"/>
    </source>
</evidence>
<organism evidence="7 8">
    <name type="scientific">Blastococcus aurantiacus</name>
    <dbReference type="NCBI Taxonomy" id="1550231"/>
    <lineage>
        <taxon>Bacteria</taxon>
        <taxon>Bacillati</taxon>
        <taxon>Actinomycetota</taxon>
        <taxon>Actinomycetes</taxon>
        <taxon>Geodermatophilales</taxon>
        <taxon>Geodermatophilaceae</taxon>
        <taxon>Blastococcus</taxon>
    </lineage>
</organism>
<dbReference type="InterPro" id="IPR043128">
    <property type="entry name" value="Rev_trsase/Diguanyl_cyclase"/>
</dbReference>
<dbReference type="InterPro" id="IPR001633">
    <property type="entry name" value="EAL_dom"/>
</dbReference>
<dbReference type="CDD" id="cd01948">
    <property type="entry name" value="EAL"/>
    <property type="match status" value="1"/>
</dbReference>
<dbReference type="STRING" id="1550231.SAMN05660662_2976"/>
<sequence length="882" mass="92971">MRFQSRAARRRRGTPLWAYLTALVVLPLLGVVALTGAIVRIAVDEAGSAARSEAAIGALARLHAARSAVVREIVPTLTLVIVDNPDNAALVGPDKDLLLGLREAARGLLLDSRALTDQVLDEFEAGSLAAPAVAAATRRLAWVRAAADGNNADAIALYQDFMSLAEDLTGAQRRAARAAAAEQAPVVTMAATRDVQLLAEVATLASRLVPEFIGAQLLGESSAEHADWEDSWSDYVHATEDLAELSQPPLADRWREIASSPQVVAVDGVLSEHADGAAAATLSVPQLIDLVNQGTGRDALLTDLLGSAVREAQTLSTADRETATGRRNLLLSVAFGLVVVAVAGAVLVGRTVSRALGLLADQAAQISQGRLVDITTSGPREARTVSAALAATVAGLRRIQAQAGAMTRGDLTAPVLAEPLPGPLGELLHASVEQLVDSVREREELQTALAHQAAHDPLTDLPNRTQARTLTVSALHRGRRAGSMTGLLFVDLDGFKAVNDRHGHATGDTVLRVIADRLRAALRPGDVVCRLGGDEFVVLVEGVTDERDLVELAERLIGTVSRPIRRSGADLRVGASVGIAVTQDAGVDADVLFAEADAAVYRAKERGRGRVELFDEALRAQLSAHAEMETALAAGLAGGEFEVHYQPVLDLNSGRLDGFEALVRWNRPGVGLVPPNDFIPVAESSKLICDLDRWVLHEATRQVAEWRAADPAAAGLTVAVNVSGRHLADPRVVRDVTEALLASGLPPELLIVEVTETVLVNEPAAYGHLVALRELGVAVAIDDFGTGYTSIGQLSGMPVDTLKIDRSFISSGTSGHAELVALVISAAHTFGLTVIAEGVEEESQLQWLREQRCDFAQGYLLSRPLPAAAAGDAWRAALAPTS</sequence>
<dbReference type="SMART" id="SM00267">
    <property type="entry name" value="GGDEF"/>
    <property type="match status" value="1"/>
</dbReference>
<keyword evidence="3" id="KW-0472">Membrane</keyword>
<keyword evidence="2 3" id="KW-1133">Transmembrane helix</keyword>
<feature type="domain" description="GGDEF" evidence="6">
    <location>
        <begin position="483"/>
        <end position="616"/>
    </location>
</feature>
<dbReference type="SUPFAM" id="SSF55073">
    <property type="entry name" value="Nucleotide cyclase"/>
    <property type="match status" value="1"/>
</dbReference>
<proteinExistence type="predicted"/>
<dbReference type="InterPro" id="IPR000160">
    <property type="entry name" value="GGDEF_dom"/>
</dbReference>
<dbReference type="FunFam" id="3.30.70.270:FF:000001">
    <property type="entry name" value="Diguanylate cyclase domain protein"/>
    <property type="match status" value="1"/>
</dbReference>
<reference evidence="8" key="1">
    <citation type="submission" date="2016-10" db="EMBL/GenBank/DDBJ databases">
        <authorList>
            <person name="Varghese N."/>
            <person name="Submissions S."/>
        </authorList>
    </citation>
    <scope>NUCLEOTIDE SEQUENCE [LARGE SCALE GENOMIC DNA]</scope>
    <source>
        <strain evidence="8">DSM 44268</strain>
    </source>
</reference>
<dbReference type="PROSITE" id="PS50885">
    <property type="entry name" value="HAMP"/>
    <property type="match status" value="1"/>
</dbReference>
<protein>
    <submittedName>
        <fullName evidence="7">Diguanylate cyclase (GGDEF) domain-containing protein</fullName>
    </submittedName>
</protein>
<dbReference type="AlphaFoldDB" id="A0A1G7MX63"/>
<dbReference type="Proteomes" id="UP000199406">
    <property type="component" value="Unassembled WGS sequence"/>
</dbReference>
<dbReference type="CDD" id="cd01949">
    <property type="entry name" value="GGDEF"/>
    <property type="match status" value="1"/>
</dbReference>
<dbReference type="GO" id="GO:0016020">
    <property type="term" value="C:membrane"/>
    <property type="evidence" value="ECO:0007669"/>
    <property type="project" value="InterPro"/>
</dbReference>
<keyword evidence="1 3" id="KW-0812">Transmembrane</keyword>
<dbReference type="SMART" id="SM00052">
    <property type="entry name" value="EAL"/>
    <property type="match status" value="1"/>
</dbReference>
<evidence type="ECO:0000313" key="8">
    <source>
        <dbReference type="Proteomes" id="UP000199406"/>
    </source>
</evidence>
<dbReference type="PROSITE" id="PS50883">
    <property type="entry name" value="EAL"/>
    <property type="match status" value="1"/>
</dbReference>
<dbReference type="NCBIfam" id="TIGR00254">
    <property type="entry name" value="GGDEF"/>
    <property type="match status" value="1"/>
</dbReference>
<dbReference type="EMBL" id="FNBT01000005">
    <property type="protein sequence ID" value="SDF66383.1"/>
    <property type="molecule type" value="Genomic_DNA"/>
</dbReference>
<dbReference type="SUPFAM" id="SSF141868">
    <property type="entry name" value="EAL domain-like"/>
    <property type="match status" value="1"/>
</dbReference>
<evidence type="ECO:0000259" key="5">
    <source>
        <dbReference type="PROSITE" id="PS50885"/>
    </source>
</evidence>
<feature type="domain" description="EAL" evidence="4">
    <location>
        <begin position="625"/>
        <end position="878"/>
    </location>
</feature>
<dbReference type="PANTHER" id="PTHR44757">
    <property type="entry name" value="DIGUANYLATE CYCLASE DGCP"/>
    <property type="match status" value="1"/>
</dbReference>
<dbReference type="InterPro" id="IPR003660">
    <property type="entry name" value="HAMP_dom"/>
</dbReference>
<evidence type="ECO:0000256" key="3">
    <source>
        <dbReference type="SAM" id="Phobius"/>
    </source>
</evidence>
<dbReference type="Pfam" id="PF00563">
    <property type="entry name" value="EAL"/>
    <property type="match status" value="1"/>
</dbReference>
<dbReference type="GO" id="GO:0007165">
    <property type="term" value="P:signal transduction"/>
    <property type="evidence" value="ECO:0007669"/>
    <property type="project" value="InterPro"/>
</dbReference>
<feature type="transmembrane region" description="Helical" evidence="3">
    <location>
        <begin position="16"/>
        <end position="43"/>
    </location>
</feature>
<evidence type="ECO:0000259" key="4">
    <source>
        <dbReference type="PROSITE" id="PS50883"/>
    </source>
</evidence>
<evidence type="ECO:0000313" key="7">
    <source>
        <dbReference type="EMBL" id="SDF66383.1"/>
    </source>
</evidence>
<keyword evidence="8" id="KW-1185">Reference proteome</keyword>
<dbReference type="Gene3D" id="3.30.70.270">
    <property type="match status" value="1"/>
</dbReference>
<gene>
    <name evidence="7" type="ORF">SAMN05660662_2976</name>
</gene>
<dbReference type="InterPro" id="IPR035919">
    <property type="entry name" value="EAL_sf"/>
</dbReference>
<evidence type="ECO:0000256" key="2">
    <source>
        <dbReference type="ARBA" id="ARBA00022989"/>
    </source>
</evidence>
<dbReference type="InterPro" id="IPR029787">
    <property type="entry name" value="Nucleotide_cyclase"/>
</dbReference>
<dbReference type="Gene3D" id="3.20.20.450">
    <property type="entry name" value="EAL domain"/>
    <property type="match status" value="1"/>
</dbReference>